<dbReference type="RefSeq" id="WP_139231864.1">
    <property type="nucleotide sequence ID" value="NZ_FOSX01000079.1"/>
</dbReference>
<dbReference type="Proteomes" id="UP000199579">
    <property type="component" value="Unassembled WGS sequence"/>
</dbReference>
<proteinExistence type="predicted"/>
<gene>
    <name evidence="1" type="ORF">SAMN04244574_03636</name>
</gene>
<organism evidence="1 2">
    <name type="scientific">Azotobacter beijerinckii</name>
    <dbReference type="NCBI Taxonomy" id="170623"/>
    <lineage>
        <taxon>Bacteria</taxon>
        <taxon>Pseudomonadati</taxon>
        <taxon>Pseudomonadota</taxon>
        <taxon>Gammaproteobacteria</taxon>
        <taxon>Pseudomonadales</taxon>
        <taxon>Pseudomonadaceae</taxon>
        <taxon>Azotobacter</taxon>
    </lineage>
</organism>
<reference evidence="1 2" key="1">
    <citation type="submission" date="2016-10" db="EMBL/GenBank/DDBJ databases">
        <authorList>
            <person name="de Groot N.N."/>
        </authorList>
    </citation>
    <scope>NUCLEOTIDE SEQUENCE [LARGE SCALE GENOMIC DNA]</scope>
    <source>
        <strain evidence="1 2">DSM 381</strain>
    </source>
</reference>
<evidence type="ECO:0000313" key="1">
    <source>
        <dbReference type="EMBL" id="SFL23716.1"/>
    </source>
</evidence>
<sequence>MVQIVYPRVLVSQETIPPLRTVNLRFLRDGDETGGYKKAKLFDGPDNLNLLAVFQAFDGVTTLPQRFLASALPADLMVLATDMQAPKIAKAAFVVVEADGEILMNISNGANPGGAHATVSAVVRVDQQAAAREVVVLERPSDGVWRVAGYGSTPGGGGEIALRVSDGLCYALAIDDYGTLYQPTLAVAIGDVIRPTLIKGWLYRITQAGILPASEPAWWDGNLAGPQDLGTARAEVVRYYRPLAHGPITVETT</sequence>
<protein>
    <submittedName>
        <fullName evidence="1">Uncharacterized protein</fullName>
    </submittedName>
</protein>
<evidence type="ECO:0000313" key="2">
    <source>
        <dbReference type="Proteomes" id="UP000199579"/>
    </source>
</evidence>
<dbReference type="AlphaFoldDB" id="A0A1I4G3R5"/>
<dbReference type="EMBL" id="FOSX01000079">
    <property type="protein sequence ID" value="SFL23716.1"/>
    <property type="molecule type" value="Genomic_DNA"/>
</dbReference>
<name>A0A1I4G3R5_9GAMM</name>
<accession>A0A1I4G3R5</accession>